<sequence>MILKERSKPLELQRLEVLNRRISLTTKQHTNYLQYSKGYEGERLFDSLVQDFSEKHIVLTDLLLQFNDTVFQIDSLLITQEKILIYEVKNFTGEYIFEQDKFLKLPQQEIQNPLHQVARSSSLLTQLIRRAGFNLPTQSHVIFVNRNFTLFNAPPNTAMILPTQIEGHLKYLQTIPSRHNDLHKRLMEKLIELHLDKSPYQQQFDYTYEEIKKGITCARCHSYKIKLIGRMINCNDCDLSESYVDSVIRTINEFLILFPDMKLTVINVYELCGELISKKVISHTLQKNFKKMGSNRWTYYVREKSMTE</sequence>
<comment type="caution">
    <text evidence="2">The sequence shown here is derived from an EMBL/GenBank/DDBJ whole genome shotgun (WGS) entry which is preliminary data.</text>
</comment>
<dbReference type="EMBL" id="JAGSIE010000042">
    <property type="protein sequence ID" value="MBR7554868.1"/>
    <property type="molecule type" value="Genomic_DNA"/>
</dbReference>
<dbReference type="RefSeq" id="WP_212371370.1">
    <property type="nucleotide sequence ID" value="NZ_JAGSIE010000042.1"/>
</dbReference>
<evidence type="ECO:0000259" key="1">
    <source>
        <dbReference type="PROSITE" id="PS50965"/>
    </source>
</evidence>
<protein>
    <submittedName>
        <fullName evidence="2">NERD domain-containing protein</fullName>
    </submittedName>
</protein>
<feature type="domain" description="NERD" evidence="1">
    <location>
        <begin position="37"/>
        <end position="147"/>
    </location>
</feature>
<reference evidence="2 3" key="1">
    <citation type="submission" date="2021-04" db="EMBL/GenBank/DDBJ databases">
        <title>Allobacillus sp. nov. SKP8-2 isolated from shrimp paste.</title>
        <authorList>
            <person name="Tanasupawat S."/>
            <person name="Yiamsombat S."/>
            <person name="Kanchanasin P."/>
            <person name="Kuncharoen N."/>
        </authorList>
    </citation>
    <scope>NUCLEOTIDE SEQUENCE [LARGE SCALE GENOMIC DNA]</scope>
    <source>
        <strain evidence="2 3">SKP8-2</strain>
    </source>
</reference>
<keyword evidence="3" id="KW-1185">Reference proteome</keyword>
<name>A0A941CYP0_9BACI</name>
<dbReference type="InterPro" id="IPR011528">
    <property type="entry name" value="NERD"/>
</dbReference>
<dbReference type="Pfam" id="PF08378">
    <property type="entry name" value="NERD"/>
    <property type="match status" value="1"/>
</dbReference>
<organism evidence="2 3">
    <name type="scientific">Allobacillus saliphilus</name>
    <dbReference type="NCBI Taxonomy" id="2912308"/>
    <lineage>
        <taxon>Bacteria</taxon>
        <taxon>Bacillati</taxon>
        <taxon>Bacillota</taxon>
        <taxon>Bacilli</taxon>
        <taxon>Bacillales</taxon>
        <taxon>Bacillaceae</taxon>
        <taxon>Allobacillus</taxon>
    </lineage>
</organism>
<evidence type="ECO:0000313" key="3">
    <source>
        <dbReference type="Proteomes" id="UP000675431"/>
    </source>
</evidence>
<accession>A0A941CYP0</accession>
<dbReference type="PROSITE" id="PS50965">
    <property type="entry name" value="NERD"/>
    <property type="match status" value="1"/>
</dbReference>
<evidence type="ECO:0000313" key="2">
    <source>
        <dbReference type="EMBL" id="MBR7554868.1"/>
    </source>
</evidence>
<dbReference type="Proteomes" id="UP000675431">
    <property type="component" value="Unassembled WGS sequence"/>
</dbReference>
<gene>
    <name evidence="2" type="ORF">KC820_12100</name>
</gene>
<proteinExistence type="predicted"/>
<dbReference type="AlphaFoldDB" id="A0A941CYP0"/>